<keyword evidence="5" id="KW-0804">Transcription</keyword>
<dbReference type="GO" id="GO:0006355">
    <property type="term" value="P:regulation of DNA-templated transcription"/>
    <property type="evidence" value="ECO:0007669"/>
    <property type="project" value="InterPro"/>
</dbReference>
<evidence type="ECO:0000256" key="1">
    <source>
        <dbReference type="ARBA" id="ARBA00022553"/>
    </source>
</evidence>
<feature type="domain" description="OmpR/PhoB-type" evidence="9">
    <location>
        <begin position="126"/>
        <end position="227"/>
    </location>
</feature>
<keyword evidence="2" id="KW-0902">Two-component regulatory system</keyword>
<dbReference type="InterPro" id="IPR036388">
    <property type="entry name" value="WH-like_DNA-bd_sf"/>
</dbReference>
<dbReference type="SUPFAM" id="SSF52172">
    <property type="entry name" value="CheY-like"/>
    <property type="match status" value="1"/>
</dbReference>
<evidence type="ECO:0000259" key="8">
    <source>
        <dbReference type="PROSITE" id="PS50110"/>
    </source>
</evidence>
<dbReference type="GO" id="GO:0000156">
    <property type="term" value="F:phosphorelay response regulator activity"/>
    <property type="evidence" value="ECO:0007669"/>
    <property type="project" value="TreeGrafter"/>
</dbReference>
<dbReference type="SMART" id="SM00448">
    <property type="entry name" value="REC"/>
    <property type="match status" value="1"/>
</dbReference>
<accession>A0A1R1AU15</accession>
<protein>
    <submittedName>
        <fullName evidence="10">DNA-binding response regulator</fullName>
    </submittedName>
</protein>
<feature type="domain" description="Response regulatory" evidence="8">
    <location>
        <begin position="2"/>
        <end position="115"/>
    </location>
</feature>
<dbReference type="GO" id="GO:0000976">
    <property type="term" value="F:transcription cis-regulatory region binding"/>
    <property type="evidence" value="ECO:0007669"/>
    <property type="project" value="TreeGrafter"/>
</dbReference>
<dbReference type="InterPro" id="IPR016032">
    <property type="entry name" value="Sig_transdc_resp-reg_C-effctor"/>
</dbReference>
<organism evidence="10 11">
    <name type="scientific">Paenibacillus lautus</name>
    <name type="common">Bacillus lautus</name>
    <dbReference type="NCBI Taxonomy" id="1401"/>
    <lineage>
        <taxon>Bacteria</taxon>
        <taxon>Bacillati</taxon>
        <taxon>Bacillota</taxon>
        <taxon>Bacilli</taxon>
        <taxon>Bacillales</taxon>
        <taxon>Paenibacillaceae</taxon>
        <taxon>Paenibacillus</taxon>
    </lineage>
</organism>
<keyword evidence="3" id="KW-0805">Transcription regulation</keyword>
<name>A0A1R1AU15_PAELA</name>
<dbReference type="Pfam" id="PF00486">
    <property type="entry name" value="Trans_reg_C"/>
    <property type="match status" value="1"/>
</dbReference>
<dbReference type="InterPro" id="IPR011006">
    <property type="entry name" value="CheY-like_superfamily"/>
</dbReference>
<evidence type="ECO:0000256" key="7">
    <source>
        <dbReference type="PROSITE-ProRule" id="PRU01091"/>
    </source>
</evidence>
<dbReference type="PANTHER" id="PTHR48111:SF73">
    <property type="entry name" value="ALKALINE PHOSPHATASE SYNTHESIS TRANSCRIPTIONAL REGULATORY PROTEIN PHOP"/>
    <property type="match status" value="1"/>
</dbReference>
<evidence type="ECO:0000256" key="5">
    <source>
        <dbReference type="ARBA" id="ARBA00023163"/>
    </source>
</evidence>
<dbReference type="Gene3D" id="6.10.250.690">
    <property type="match status" value="1"/>
</dbReference>
<gene>
    <name evidence="10" type="ORF">BK123_27190</name>
</gene>
<dbReference type="PROSITE" id="PS50110">
    <property type="entry name" value="RESPONSE_REGULATORY"/>
    <property type="match status" value="1"/>
</dbReference>
<dbReference type="STRING" id="1401.BK123_27190"/>
<dbReference type="OrthoDB" id="9802426at2"/>
<dbReference type="PANTHER" id="PTHR48111">
    <property type="entry name" value="REGULATOR OF RPOS"/>
    <property type="match status" value="1"/>
</dbReference>
<keyword evidence="1 6" id="KW-0597">Phosphoprotein</keyword>
<dbReference type="InterPro" id="IPR001789">
    <property type="entry name" value="Sig_transdc_resp-reg_receiver"/>
</dbReference>
<dbReference type="InterPro" id="IPR001867">
    <property type="entry name" value="OmpR/PhoB-type_DNA-bd"/>
</dbReference>
<dbReference type="GO" id="GO:0005829">
    <property type="term" value="C:cytosol"/>
    <property type="evidence" value="ECO:0007669"/>
    <property type="project" value="TreeGrafter"/>
</dbReference>
<sequence>MNILIVEDDESICNILQSYLVNEGWTVYTSEEGNDALQKIHNFKIDLLILDLMIHGIPGEEVCRKVRGSSSMPIIMITSKAREIDTINGLNLGADDYITKPFRMKEVIARIRALERRMKMLSINSRTVMRFNKGRLQINFESKEVYVNGKLVNLTVTEFKLLSVLLKKPNKLYSRQDLSYEVQGYRDIGDGRTTDTHIKNIRKKIEEDHKNPVYIVTKIGAGYKFTFHPDEEY</sequence>
<evidence type="ECO:0000313" key="11">
    <source>
        <dbReference type="Proteomes" id="UP000187074"/>
    </source>
</evidence>
<dbReference type="Proteomes" id="UP000187074">
    <property type="component" value="Unassembled WGS sequence"/>
</dbReference>
<proteinExistence type="predicted"/>
<dbReference type="CDD" id="cd00383">
    <property type="entry name" value="trans_reg_C"/>
    <property type="match status" value="1"/>
</dbReference>
<evidence type="ECO:0000313" key="10">
    <source>
        <dbReference type="EMBL" id="OME89065.1"/>
    </source>
</evidence>
<dbReference type="InterPro" id="IPR039420">
    <property type="entry name" value="WalR-like"/>
</dbReference>
<feature type="modified residue" description="4-aspartylphosphate" evidence="6">
    <location>
        <position position="51"/>
    </location>
</feature>
<dbReference type="PROSITE" id="PS51755">
    <property type="entry name" value="OMPR_PHOB"/>
    <property type="match status" value="1"/>
</dbReference>
<evidence type="ECO:0000256" key="3">
    <source>
        <dbReference type="ARBA" id="ARBA00023015"/>
    </source>
</evidence>
<comment type="caution">
    <text evidence="10">The sequence shown here is derived from an EMBL/GenBank/DDBJ whole genome shotgun (WGS) entry which is preliminary data.</text>
</comment>
<dbReference type="AlphaFoldDB" id="A0A1R1AU15"/>
<evidence type="ECO:0000256" key="2">
    <source>
        <dbReference type="ARBA" id="ARBA00023012"/>
    </source>
</evidence>
<dbReference type="GO" id="GO:0032993">
    <property type="term" value="C:protein-DNA complex"/>
    <property type="evidence" value="ECO:0007669"/>
    <property type="project" value="TreeGrafter"/>
</dbReference>
<feature type="DNA-binding region" description="OmpR/PhoB-type" evidence="7">
    <location>
        <begin position="126"/>
        <end position="227"/>
    </location>
</feature>
<keyword evidence="4 7" id="KW-0238">DNA-binding</keyword>
<dbReference type="SMART" id="SM00862">
    <property type="entry name" value="Trans_reg_C"/>
    <property type="match status" value="1"/>
</dbReference>
<reference evidence="10 11" key="1">
    <citation type="submission" date="2016-11" db="EMBL/GenBank/DDBJ databases">
        <title>Paenibacillus species isolates.</title>
        <authorList>
            <person name="Beno S.M."/>
        </authorList>
    </citation>
    <scope>NUCLEOTIDE SEQUENCE [LARGE SCALE GENOMIC DNA]</scope>
    <source>
        <strain evidence="10 11">FSL F4-0100</strain>
    </source>
</reference>
<evidence type="ECO:0000259" key="9">
    <source>
        <dbReference type="PROSITE" id="PS51755"/>
    </source>
</evidence>
<dbReference type="Gene3D" id="3.40.50.2300">
    <property type="match status" value="1"/>
</dbReference>
<dbReference type="EMBL" id="MRTF01000011">
    <property type="protein sequence ID" value="OME89065.1"/>
    <property type="molecule type" value="Genomic_DNA"/>
</dbReference>
<evidence type="ECO:0000256" key="6">
    <source>
        <dbReference type="PROSITE-ProRule" id="PRU00169"/>
    </source>
</evidence>
<dbReference type="Pfam" id="PF00072">
    <property type="entry name" value="Response_reg"/>
    <property type="match status" value="1"/>
</dbReference>
<dbReference type="SUPFAM" id="SSF46894">
    <property type="entry name" value="C-terminal effector domain of the bipartite response regulators"/>
    <property type="match status" value="1"/>
</dbReference>
<dbReference type="Gene3D" id="1.10.10.10">
    <property type="entry name" value="Winged helix-like DNA-binding domain superfamily/Winged helix DNA-binding domain"/>
    <property type="match status" value="1"/>
</dbReference>
<evidence type="ECO:0000256" key="4">
    <source>
        <dbReference type="ARBA" id="ARBA00023125"/>
    </source>
</evidence>